<evidence type="ECO:0000256" key="2">
    <source>
        <dbReference type="ARBA" id="ARBA00022679"/>
    </source>
</evidence>
<reference evidence="4" key="1">
    <citation type="journal article" date="2019" name="Int. J. Syst. Evol. Microbiol.">
        <title>The Global Catalogue of Microorganisms (GCM) 10K type strain sequencing project: providing services to taxonomists for standard genome sequencing and annotation.</title>
        <authorList>
            <consortium name="The Broad Institute Genomics Platform"/>
            <consortium name="The Broad Institute Genome Sequencing Center for Infectious Disease"/>
            <person name="Wu L."/>
            <person name="Ma J."/>
        </authorList>
    </citation>
    <scope>NUCLEOTIDE SEQUENCE [LARGE SCALE GENOMIC DNA]</scope>
    <source>
        <strain evidence="4">KACC 12633</strain>
    </source>
</reference>
<sequence>MRDDPIVVCFPFVGDEIGGSHISAIKLIEALNPGHVRPLVVLHVMDGPVAAYLKERGVPFVAAPAGAWPARGGSGGGASRALGQTFLAVAPLTRFLRSRGVDIVHTNDGRTHVLWALPTRLAGARQLWHHRGDPEARGANLLAPLLASHIVTVSRFARPRRPILGVGHKLSVVHSPFDPPQAVEDRADARSVLVKTLGCPADTVLLGYFGLLIDRKRPLGFVDAVAAFIGRYPDIPVMGLLFGVPGQEAPNLDQAVLQRAQALGIGDRIRLMGYRQPVEPWMQAIDVLLVPAVREPFGRTLIEAMFLGTPVVATDDGGNPEAIEHGVNGILVRPETPDAFVEPIHRLITDLGHRCSLVEAAHSRACATYDVETHVARLTAIYQRLRRRADSASVSSARRTAP</sequence>
<dbReference type="PANTHER" id="PTHR12526">
    <property type="entry name" value="GLYCOSYLTRANSFERASE"/>
    <property type="match status" value="1"/>
</dbReference>
<proteinExistence type="predicted"/>
<dbReference type="Pfam" id="PF13692">
    <property type="entry name" value="Glyco_trans_1_4"/>
    <property type="match status" value="1"/>
</dbReference>
<dbReference type="GO" id="GO:0016757">
    <property type="term" value="F:glycosyltransferase activity"/>
    <property type="evidence" value="ECO:0007669"/>
    <property type="project" value="UniProtKB-KW"/>
</dbReference>
<accession>A0ABW0PY47</accession>
<gene>
    <name evidence="3" type="ORF">ACFPP9_06015</name>
</gene>
<keyword evidence="1 3" id="KW-0328">Glycosyltransferase</keyword>
<dbReference type="EC" id="2.4.-.-" evidence="3"/>
<dbReference type="PANTHER" id="PTHR12526:SF510">
    <property type="entry name" value="D-INOSITOL 3-PHOSPHATE GLYCOSYLTRANSFERASE"/>
    <property type="match status" value="1"/>
</dbReference>
<keyword evidence="4" id="KW-1185">Reference proteome</keyword>
<comment type="caution">
    <text evidence="3">The sequence shown here is derived from an EMBL/GenBank/DDBJ whole genome shotgun (WGS) entry which is preliminary data.</text>
</comment>
<dbReference type="RefSeq" id="WP_266343310.1">
    <property type="nucleotide sequence ID" value="NZ_JAPKNH010000002.1"/>
</dbReference>
<protein>
    <submittedName>
        <fullName evidence="3">Glycosyltransferase family 4 protein</fullName>
        <ecNumber evidence="3">2.4.-.-</ecNumber>
    </submittedName>
</protein>
<dbReference type="SUPFAM" id="SSF53756">
    <property type="entry name" value="UDP-Glycosyltransferase/glycogen phosphorylase"/>
    <property type="match status" value="1"/>
</dbReference>
<evidence type="ECO:0000313" key="3">
    <source>
        <dbReference type="EMBL" id="MFC5515319.1"/>
    </source>
</evidence>
<keyword evidence="2 3" id="KW-0808">Transferase</keyword>
<evidence type="ECO:0000256" key="1">
    <source>
        <dbReference type="ARBA" id="ARBA00022676"/>
    </source>
</evidence>
<organism evidence="3 4">
    <name type="scientific">Kaistia terrae</name>
    <dbReference type="NCBI Taxonomy" id="537017"/>
    <lineage>
        <taxon>Bacteria</taxon>
        <taxon>Pseudomonadati</taxon>
        <taxon>Pseudomonadota</taxon>
        <taxon>Alphaproteobacteria</taxon>
        <taxon>Hyphomicrobiales</taxon>
        <taxon>Kaistiaceae</taxon>
        <taxon>Kaistia</taxon>
    </lineage>
</organism>
<dbReference type="Proteomes" id="UP001596150">
    <property type="component" value="Unassembled WGS sequence"/>
</dbReference>
<dbReference type="CDD" id="cd03801">
    <property type="entry name" value="GT4_PimA-like"/>
    <property type="match status" value="1"/>
</dbReference>
<dbReference type="Gene3D" id="3.40.50.2000">
    <property type="entry name" value="Glycogen Phosphorylase B"/>
    <property type="match status" value="2"/>
</dbReference>
<dbReference type="EMBL" id="JBHSML010000002">
    <property type="protein sequence ID" value="MFC5515319.1"/>
    <property type="molecule type" value="Genomic_DNA"/>
</dbReference>
<evidence type="ECO:0000313" key="4">
    <source>
        <dbReference type="Proteomes" id="UP001596150"/>
    </source>
</evidence>
<name>A0ABW0PY47_9HYPH</name>